<dbReference type="PANTHER" id="PTHR44688:SF16">
    <property type="entry name" value="DNA-BINDING TRANSCRIPTIONAL ACTIVATOR DEVR_DOSR"/>
    <property type="match status" value="1"/>
</dbReference>
<feature type="domain" description="HTH luxR-type" evidence="4">
    <location>
        <begin position="135"/>
        <end position="200"/>
    </location>
</feature>
<dbReference type="PROSITE" id="PS50043">
    <property type="entry name" value="HTH_LUXR_2"/>
    <property type="match status" value="1"/>
</dbReference>
<comment type="caution">
    <text evidence="5">The sequence shown here is derived from an EMBL/GenBank/DDBJ whole genome shotgun (WGS) entry which is preliminary data.</text>
</comment>
<dbReference type="EMBL" id="JBANEI010000013">
    <property type="protein sequence ID" value="MEI2683326.1"/>
    <property type="molecule type" value="Genomic_DNA"/>
</dbReference>
<proteinExistence type="predicted"/>
<dbReference type="Pfam" id="PF00196">
    <property type="entry name" value="GerE"/>
    <property type="match status" value="1"/>
</dbReference>
<dbReference type="RefSeq" id="WP_191150271.1">
    <property type="nucleotide sequence ID" value="NZ_JACXBP010000010.1"/>
</dbReference>
<keyword evidence="3" id="KW-0804">Transcription</keyword>
<protein>
    <submittedName>
        <fullName evidence="5">LuxR C-terminal-related transcriptional regulator</fullName>
    </submittedName>
</protein>
<accession>A0ABU8DII9</accession>
<dbReference type="InterPro" id="IPR036388">
    <property type="entry name" value="WH-like_DNA-bd_sf"/>
</dbReference>
<evidence type="ECO:0000256" key="1">
    <source>
        <dbReference type="ARBA" id="ARBA00023015"/>
    </source>
</evidence>
<sequence length="215" mass="24579">MRQSTITIVVNDPNRFFQEGLKLSLSAKLATAETHAEFTDCIFNTRAKMVFLAEDALSIANIHYLNHRLQTRPSSVFIIRDGDGTQQATSETMKSDITNYVPIYRDWSVESILAVVSEKLDQQQDIRNIFIPTCSIRSENNLTRRETEILRYLARGISNGGVARFLQISEKTVSAHKRNIMSKLNMIRPAELNYWLIQEGWCEARFSGELMSSIQ</sequence>
<dbReference type="Gene3D" id="1.10.10.10">
    <property type="entry name" value="Winged helix-like DNA-binding domain superfamily/Winged helix DNA-binding domain"/>
    <property type="match status" value="1"/>
</dbReference>
<dbReference type="SMART" id="SM00421">
    <property type="entry name" value="HTH_LUXR"/>
    <property type="match status" value="1"/>
</dbReference>
<evidence type="ECO:0000256" key="2">
    <source>
        <dbReference type="ARBA" id="ARBA00023125"/>
    </source>
</evidence>
<dbReference type="PRINTS" id="PR00038">
    <property type="entry name" value="HTHLUXR"/>
</dbReference>
<organism evidence="5 6">
    <name type="scientific">Erwinia aphidicola</name>
    <dbReference type="NCBI Taxonomy" id="68334"/>
    <lineage>
        <taxon>Bacteria</taxon>
        <taxon>Pseudomonadati</taxon>
        <taxon>Pseudomonadota</taxon>
        <taxon>Gammaproteobacteria</taxon>
        <taxon>Enterobacterales</taxon>
        <taxon>Erwiniaceae</taxon>
        <taxon>Erwinia</taxon>
    </lineage>
</organism>
<keyword evidence="2" id="KW-0238">DNA-binding</keyword>
<reference evidence="5 6" key="1">
    <citation type="submission" date="2024-02" db="EMBL/GenBank/DDBJ databases">
        <title>First report Erwinia aphidicola in onion in Chile.</title>
        <authorList>
            <person name="Valenzuela M."/>
            <person name="Pena M."/>
            <person name="Dutta B."/>
        </authorList>
    </citation>
    <scope>NUCLEOTIDE SEQUENCE [LARGE SCALE GENOMIC DNA]</scope>
    <source>
        <strain evidence="5 6">QCJ3A</strain>
    </source>
</reference>
<evidence type="ECO:0000313" key="5">
    <source>
        <dbReference type="EMBL" id="MEI2683326.1"/>
    </source>
</evidence>
<keyword evidence="6" id="KW-1185">Reference proteome</keyword>
<evidence type="ECO:0000259" key="4">
    <source>
        <dbReference type="PROSITE" id="PS50043"/>
    </source>
</evidence>
<dbReference type="Proteomes" id="UP001306592">
    <property type="component" value="Unassembled WGS sequence"/>
</dbReference>
<dbReference type="SUPFAM" id="SSF46894">
    <property type="entry name" value="C-terminal effector domain of the bipartite response regulators"/>
    <property type="match status" value="1"/>
</dbReference>
<dbReference type="InterPro" id="IPR000792">
    <property type="entry name" value="Tscrpt_reg_LuxR_C"/>
</dbReference>
<evidence type="ECO:0000313" key="6">
    <source>
        <dbReference type="Proteomes" id="UP001306592"/>
    </source>
</evidence>
<dbReference type="InterPro" id="IPR016032">
    <property type="entry name" value="Sig_transdc_resp-reg_C-effctor"/>
</dbReference>
<gene>
    <name evidence="5" type="ORF">V8N49_16890</name>
</gene>
<evidence type="ECO:0000256" key="3">
    <source>
        <dbReference type="ARBA" id="ARBA00023163"/>
    </source>
</evidence>
<dbReference type="PROSITE" id="PS00622">
    <property type="entry name" value="HTH_LUXR_1"/>
    <property type="match status" value="1"/>
</dbReference>
<dbReference type="PANTHER" id="PTHR44688">
    <property type="entry name" value="DNA-BINDING TRANSCRIPTIONAL ACTIVATOR DEVR_DOSR"/>
    <property type="match status" value="1"/>
</dbReference>
<name>A0ABU8DII9_ERWAP</name>
<keyword evidence="1" id="KW-0805">Transcription regulation</keyword>
<dbReference type="CDD" id="cd06170">
    <property type="entry name" value="LuxR_C_like"/>
    <property type="match status" value="1"/>
</dbReference>